<dbReference type="InterPro" id="IPR012914">
    <property type="entry name" value="PucR_dom"/>
</dbReference>
<reference evidence="3 5" key="1">
    <citation type="submission" date="2014-08" db="EMBL/GenBank/DDBJ databases">
        <authorList>
            <person name="Sisinthy S."/>
        </authorList>
    </citation>
    <scope>NUCLEOTIDE SEQUENCE [LARGE SCALE GENOMIC DNA]</scope>
    <source>
        <strain evidence="3 5">RuG17</strain>
    </source>
</reference>
<evidence type="ECO:0000259" key="2">
    <source>
        <dbReference type="Pfam" id="PF13556"/>
    </source>
</evidence>
<dbReference type="PANTHER" id="PTHR33744">
    <property type="entry name" value="CARBOHYDRATE DIACID REGULATOR"/>
    <property type="match status" value="1"/>
</dbReference>
<protein>
    <submittedName>
        <fullName evidence="4">Purine catabolism regulator</fullName>
    </submittedName>
</protein>
<dbReference type="InterPro" id="IPR051448">
    <property type="entry name" value="CdaR-like_regulators"/>
</dbReference>
<dbReference type="Pfam" id="PF13556">
    <property type="entry name" value="HTH_30"/>
    <property type="match status" value="1"/>
</dbReference>
<name>A0A099J589_9MICO</name>
<comment type="caution">
    <text evidence="3">The sequence shown here is derived from an EMBL/GenBank/DDBJ whole genome shotgun (WGS) entry which is preliminary data.</text>
</comment>
<dbReference type="EMBL" id="JACHBQ010000001">
    <property type="protein sequence ID" value="MBB5641528.1"/>
    <property type="molecule type" value="Genomic_DNA"/>
</dbReference>
<evidence type="ECO:0000259" key="1">
    <source>
        <dbReference type="Pfam" id="PF07905"/>
    </source>
</evidence>
<dbReference type="Gene3D" id="1.10.10.2840">
    <property type="entry name" value="PucR C-terminal helix-turn-helix domain"/>
    <property type="match status" value="1"/>
</dbReference>
<gene>
    <name evidence="4" type="ORF">BJ997_002076</name>
    <name evidence="3" type="ORF">GY21_11090</name>
</gene>
<dbReference type="Pfam" id="PF07905">
    <property type="entry name" value="PucR"/>
    <property type="match status" value="1"/>
</dbReference>
<dbReference type="Proteomes" id="UP000029864">
    <property type="component" value="Unassembled WGS sequence"/>
</dbReference>
<feature type="domain" description="Purine catabolism PurC-like" evidence="1">
    <location>
        <begin position="29"/>
        <end position="130"/>
    </location>
</feature>
<dbReference type="OrthoDB" id="8450798at2"/>
<dbReference type="RefSeq" id="WP_035836791.1">
    <property type="nucleotide sequence ID" value="NZ_JACHBQ010000001.1"/>
</dbReference>
<evidence type="ECO:0000313" key="3">
    <source>
        <dbReference type="EMBL" id="KGJ73511.1"/>
    </source>
</evidence>
<keyword evidence="5" id="KW-1185">Reference proteome</keyword>
<dbReference type="Proteomes" id="UP000561726">
    <property type="component" value="Unassembled WGS sequence"/>
</dbReference>
<reference evidence="4 6" key="2">
    <citation type="submission" date="2020-08" db="EMBL/GenBank/DDBJ databases">
        <title>Sequencing the genomes of 1000 actinobacteria strains.</title>
        <authorList>
            <person name="Klenk H.-P."/>
        </authorList>
    </citation>
    <scope>NUCLEOTIDE SEQUENCE [LARGE SCALE GENOMIC DNA]</scope>
    <source>
        <strain evidence="4 6">DSM 21065</strain>
    </source>
</reference>
<evidence type="ECO:0000313" key="6">
    <source>
        <dbReference type="Proteomes" id="UP000561726"/>
    </source>
</evidence>
<dbReference type="InterPro" id="IPR025736">
    <property type="entry name" value="PucR_C-HTH_dom"/>
</dbReference>
<evidence type="ECO:0000313" key="4">
    <source>
        <dbReference type="EMBL" id="MBB5641528.1"/>
    </source>
</evidence>
<dbReference type="eggNOG" id="COG2508">
    <property type="taxonomic scope" value="Bacteria"/>
</dbReference>
<dbReference type="PANTHER" id="PTHR33744:SF1">
    <property type="entry name" value="DNA-BINDING TRANSCRIPTIONAL ACTIVATOR ADER"/>
    <property type="match status" value="1"/>
</dbReference>
<evidence type="ECO:0000313" key="5">
    <source>
        <dbReference type="Proteomes" id="UP000029864"/>
    </source>
</evidence>
<proteinExistence type="predicted"/>
<accession>A0A099J589</accession>
<dbReference type="AlphaFoldDB" id="A0A099J589"/>
<dbReference type="EMBL" id="JPXF01000042">
    <property type="protein sequence ID" value="KGJ73511.1"/>
    <property type="molecule type" value="Genomic_DNA"/>
</dbReference>
<feature type="domain" description="PucR C-terminal helix-turn-helix" evidence="2">
    <location>
        <begin position="453"/>
        <end position="511"/>
    </location>
</feature>
<dbReference type="InterPro" id="IPR042070">
    <property type="entry name" value="PucR_C-HTH_sf"/>
</dbReference>
<dbReference type="STRING" id="1001240.GY21_11090"/>
<organism evidence="3 5">
    <name type="scientific">Cryobacterium roopkundense</name>
    <dbReference type="NCBI Taxonomy" id="1001240"/>
    <lineage>
        <taxon>Bacteria</taxon>
        <taxon>Bacillati</taxon>
        <taxon>Actinomycetota</taxon>
        <taxon>Actinomycetes</taxon>
        <taxon>Micrococcales</taxon>
        <taxon>Microbacteriaceae</taxon>
        <taxon>Cryobacterium</taxon>
    </lineage>
</organism>
<sequence length="519" mass="55487">MLPTLRRLLGRPDLALTLLTPDGQLPAGTVDRVVEWVHSSDLLDPTPFLSAGQMLLTTGTQFASDTTEDAAYREYAHRLAAHGLVGLGFGTEVIRDGTPEPLVAACLAEGLPLVEVPYATPFIAVARTAGDLIAEDRYARNIWALSAQRAISLAALRPDGLSATLSELSRQLNHWVALFDASGTLTRVFPRDAFAGASAASFPTVAAEATSLLRRGQRSSVTIPIGEDTLTLQTLGRRDQLRGVLALGGASQLDQAGQGVVTSVIALAGLALEQNNALDRARRHLRAGLWHSLLNGDTDLVASISAEMWGPLPGGLVRIAVIDAPPERLDTITEFLEIRAEDQPGRLFFAHHNGRVSLCLDRTGEPVLHELVASFGVHIGLSDPSDYGTLPSALSQALRALERANEGPPAVVEFDLISRQGVLAFLARTDARDVGRATLTPITRFDAAHGTDLLGTMRVWLEHNAEYAAAAAALGIHRHTMRSHMRQAEQLLGRDLSSFPARADIWAALLAAGPQPSEV</sequence>